<gene>
    <name evidence="2" type="ORF">I3517_30930</name>
</gene>
<name>A0A8I1A4L3_RHOER</name>
<evidence type="ECO:0000256" key="1">
    <source>
        <dbReference type="ARBA" id="ARBA00009580"/>
    </source>
</evidence>
<dbReference type="GO" id="GO:0004721">
    <property type="term" value="F:phosphoprotein phosphatase activity"/>
    <property type="evidence" value="ECO:0007669"/>
    <property type="project" value="InterPro"/>
</dbReference>
<keyword evidence="3" id="KW-1185">Reference proteome</keyword>
<dbReference type="SUPFAM" id="SSF52799">
    <property type="entry name" value="(Phosphotyrosine protein) phosphatases II"/>
    <property type="match status" value="1"/>
</dbReference>
<reference evidence="2 3" key="1">
    <citation type="submission" date="2020-12" db="EMBL/GenBank/DDBJ databases">
        <title>Draft genome sequence of furan degrading bacterial strain FUR100.</title>
        <authorList>
            <person name="Woiski C."/>
        </authorList>
    </citation>
    <scope>NUCLEOTIDE SEQUENCE [LARGE SCALE GENOMIC DNA]</scope>
    <source>
        <strain evidence="2 3">FUR100</strain>
    </source>
</reference>
<comment type="similarity">
    <text evidence="1">Belongs to the protein-tyrosine phosphatase family.</text>
</comment>
<dbReference type="RefSeq" id="WP_084325971.1">
    <property type="nucleotide sequence ID" value="NZ_JAECSB010000097.1"/>
</dbReference>
<dbReference type="InterPro" id="IPR026893">
    <property type="entry name" value="Tyr/Ser_Pase_IphP-type"/>
</dbReference>
<dbReference type="InterPro" id="IPR029021">
    <property type="entry name" value="Prot-tyrosine_phosphatase-like"/>
</dbReference>
<dbReference type="Gene3D" id="3.90.190.10">
    <property type="entry name" value="Protein tyrosine phosphatase superfamily"/>
    <property type="match status" value="1"/>
</dbReference>
<dbReference type="PROSITE" id="PS00383">
    <property type="entry name" value="TYR_PHOSPHATASE_1"/>
    <property type="match status" value="1"/>
</dbReference>
<dbReference type="PANTHER" id="PTHR31126:SF1">
    <property type="entry name" value="TYROSINE SPECIFIC PROTEIN PHOSPHATASES DOMAIN-CONTAINING PROTEIN"/>
    <property type="match status" value="1"/>
</dbReference>
<comment type="caution">
    <text evidence="2">The sequence shown here is derived from an EMBL/GenBank/DDBJ whole genome shotgun (WGS) entry which is preliminary data.</text>
</comment>
<evidence type="ECO:0000313" key="3">
    <source>
        <dbReference type="Proteomes" id="UP000627573"/>
    </source>
</evidence>
<dbReference type="Pfam" id="PF13350">
    <property type="entry name" value="Y_phosphatase3"/>
    <property type="match status" value="1"/>
</dbReference>
<organism evidence="2 3">
    <name type="scientific">Rhodococcus erythropolis</name>
    <name type="common">Arthrobacter picolinophilus</name>
    <dbReference type="NCBI Taxonomy" id="1833"/>
    <lineage>
        <taxon>Bacteria</taxon>
        <taxon>Bacillati</taxon>
        <taxon>Actinomycetota</taxon>
        <taxon>Actinomycetes</taxon>
        <taxon>Mycobacteriales</taxon>
        <taxon>Nocardiaceae</taxon>
        <taxon>Rhodococcus</taxon>
        <taxon>Rhodococcus erythropolis group</taxon>
    </lineage>
</organism>
<proteinExistence type="inferred from homology"/>
<sequence length="271" mass="28743">MLSDTALPDTALPDTALPDIPLPDTPRLASIHNFRDVAGPGYVTTSGQAMSRGVFYRANVLTPSPEDLAIVESLGLTAVYDVRSETEANETPDTVPAPAMYAHIPILSGNIHAEAMALRTADAATAFMQNINRSFVADPVTRSGFSQLFAALATTAGPQLFHCTAGKDRTGWAAALLQTLAGVPRETIMTDYLLTNTYSAEYIDATVAKIAAATDADKGEVIRLLLSVDVSYLGAAFDQVEHHYGTVENYLTTGLDLAPELVGALETKLVS</sequence>
<dbReference type="EMBL" id="JAECSB010000097">
    <property type="protein sequence ID" value="MBH5147026.1"/>
    <property type="molecule type" value="Genomic_DNA"/>
</dbReference>
<evidence type="ECO:0000313" key="2">
    <source>
        <dbReference type="EMBL" id="MBH5147026.1"/>
    </source>
</evidence>
<protein>
    <submittedName>
        <fullName evidence="2">Tyrosine-protein phosphatase</fullName>
    </submittedName>
</protein>
<dbReference type="AlphaFoldDB" id="A0A8I1A4L3"/>
<dbReference type="PANTHER" id="PTHR31126">
    <property type="entry name" value="TYROSINE-PROTEIN PHOSPHATASE"/>
    <property type="match status" value="1"/>
</dbReference>
<dbReference type="InterPro" id="IPR016130">
    <property type="entry name" value="Tyr_Pase_AS"/>
</dbReference>
<dbReference type="Proteomes" id="UP000627573">
    <property type="component" value="Unassembled WGS sequence"/>
</dbReference>
<accession>A0A8I1A4L3</accession>